<protein>
    <recommendedName>
        <fullName evidence="2">Heterokaryon incompatibility domain-containing protein</fullName>
    </recommendedName>
</protein>
<accession>A0A1L7XXM7</accession>
<sequence>MAFLETSLDDKSKWLNNTLERAQSHLTACLEGHERCRSQAATKLPTRVIDVGPADGSKHPFLYISNDQVEPNERTARSNAPAGPQGKADEHVRDQVETLQKSTSATQSETGEEFKYTTLSYCWGKSQNFITTLDNLKSMKEIIPWDKLPLTIQDAILITRGLGMRYIWVDALCIIQDSPSDWTAESAKMAEIYGGSFLTISAALGPDVHHGLMQDWTPNGIPRLPTPFALGKDPLYSRAWALQERMLSPRVLIFGSEELYWECYNSHTHGILFKKLSDKPSPSDWHTVIRDYTCRNLTDEKDKLPALTGLASVYGQATGKDYIYGLWKQTLIVDLLWSQRWLVVGNIAIIDPPESYRAPSWSWASVNGNCMYFIPNTDIKLRTKILATFPDSSQSGSETTTEGDEWLLLHGPLIRAEAKQGKIKFGSKGYAAVWMDLRDIDELDGIGRTTTSLETWNSNVSRADTWCLLLGYDNLQSYGLVLVEAVDFGEGNYRRVGTFIGFNWQDSFGSCGDSDLLLI</sequence>
<reference evidence="3 4" key="1">
    <citation type="submission" date="2016-03" db="EMBL/GenBank/DDBJ databases">
        <authorList>
            <person name="Ploux O."/>
        </authorList>
    </citation>
    <scope>NUCLEOTIDE SEQUENCE [LARGE SCALE GENOMIC DNA]</scope>
    <source>
        <strain evidence="3 4">UAMH 11012</strain>
    </source>
</reference>
<dbReference type="PANTHER" id="PTHR33112">
    <property type="entry name" value="DOMAIN PROTEIN, PUTATIVE-RELATED"/>
    <property type="match status" value="1"/>
</dbReference>
<evidence type="ECO:0000259" key="2">
    <source>
        <dbReference type="Pfam" id="PF06985"/>
    </source>
</evidence>
<dbReference type="Proteomes" id="UP000184330">
    <property type="component" value="Unassembled WGS sequence"/>
</dbReference>
<gene>
    <name evidence="3" type="ORF">PAC_19722</name>
</gene>
<dbReference type="Pfam" id="PF06985">
    <property type="entry name" value="HET"/>
    <property type="match status" value="1"/>
</dbReference>
<keyword evidence="4" id="KW-1185">Reference proteome</keyword>
<organism evidence="3 4">
    <name type="scientific">Phialocephala subalpina</name>
    <dbReference type="NCBI Taxonomy" id="576137"/>
    <lineage>
        <taxon>Eukaryota</taxon>
        <taxon>Fungi</taxon>
        <taxon>Dikarya</taxon>
        <taxon>Ascomycota</taxon>
        <taxon>Pezizomycotina</taxon>
        <taxon>Leotiomycetes</taxon>
        <taxon>Helotiales</taxon>
        <taxon>Mollisiaceae</taxon>
        <taxon>Phialocephala</taxon>
        <taxon>Phialocephala fortinii species complex</taxon>
    </lineage>
</organism>
<name>A0A1L7XXM7_9HELO</name>
<evidence type="ECO:0000256" key="1">
    <source>
        <dbReference type="SAM" id="MobiDB-lite"/>
    </source>
</evidence>
<feature type="region of interest" description="Disordered" evidence="1">
    <location>
        <begin position="68"/>
        <end position="107"/>
    </location>
</feature>
<evidence type="ECO:0000313" key="3">
    <source>
        <dbReference type="EMBL" id="CZR69822.1"/>
    </source>
</evidence>
<feature type="compositionally biased region" description="Polar residues" evidence="1">
    <location>
        <begin position="97"/>
        <end position="107"/>
    </location>
</feature>
<dbReference type="PANTHER" id="PTHR33112:SF16">
    <property type="entry name" value="HETEROKARYON INCOMPATIBILITY DOMAIN-CONTAINING PROTEIN"/>
    <property type="match status" value="1"/>
</dbReference>
<evidence type="ECO:0000313" key="4">
    <source>
        <dbReference type="Proteomes" id="UP000184330"/>
    </source>
</evidence>
<feature type="domain" description="Heterokaryon incompatibility" evidence="2">
    <location>
        <begin position="116"/>
        <end position="213"/>
    </location>
</feature>
<dbReference type="AlphaFoldDB" id="A0A1L7XXM7"/>
<proteinExistence type="predicted"/>
<dbReference type="InterPro" id="IPR010730">
    <property type="entry name" value="HET"/>
</dbReference>
<dbReference type="EMBL" id="FJOG01000081">
    <property type="protein sequence ID" value="CZR69822.1"/>
    <property type="molecule type" value="Genomic_DNA"/>
</dbReference>
<dbReference type="OrthoDB" id="3595582at2759"/>
<feature type="compositionally biased region" description="Basic and acidic residues" evidence="1">
    <location>
        <begin position="87"/>
        <end position="96"/>
    </location>
</feature>
<dbReference type="STRING" id="576137.A0A1L7XXM7"/>